<evidence type="ECO:0000256" key="3">
    <source>
        <dbReference type="SAM" id="Coils"/>
    </source>
</evidence>
<dbReference type="PANTHER" id="PTHR30203">
    <property type="entry name" value="OUTER MEMBRANE CATION EFFLUX PROTEIN"/>
    <property type="match status" value="1"/>
</dbReference>
<sequence>MRKASLLPLAALGLAGCATVSTQEPPTMAVPASYKHENGWTVAGPADTLDRGDWWRAFDDPVLDGLMARVDTATPTLAAALARYDQAVANARAAGAAQYPTLDAQGSASRERLSAGRPIGPGYPVTANQFMLGGALSYELDLWGRVRNTVRAAQADADAEAANLRSARLSLQAAVADAYIRLRGIEAEQVLLERTVSAYDRAHQLIVTRHDGGIASGVDVSRSQTQLSIAAARAEALKAEHAELEHQIAVLVGEMPSTFTLAAQVRPATLPAYPSGLPSELLQRRPDIAAAQRRLAAANARIGVARAAFYPDISLGLTGGFQATDAPIISAPTSFWGLGPLSAVLNLFDGGRRKARLALSKAQYEELAANYRNIVLDAFRETEDALARIGSLERQNVRQREGAAAARRTEELAFDRYREGAADYLEVTTAQAASLAAQQDNIRVSVDQQRAAIALVRAIGGGAETSGQAALP</sequence>
<dbReference type="InterPro" id="IPR003423">
    <property type="entry name" value="OMP_efflux"/>
</dbReference>
<dbReference type="PANTHER" id="PTHR30203:SF33">
    <property type="entry name" value="BLR4455 PROTEIN"/>
    <property type="match status" value="1"/>
</dbReference>
<keyword evidence="5" id="KW-1185">Reference proteome</keyword>
<keyword evidence="2" id="KW-0812">Transmembrane</keyword>
<gene>
    <name evidence="4" type="ORF">SAMN06296065_11575</name>
</gene>
<dbReference type="Gene3D" id="1.20.1600.10">
    <property type="entry name" value="Outer membrane efflux proteins (OEP)"/>
    <property type="match status" value="1"/>
</dbReference>
<evidence type="ECO:0000256" key="1">
    <source>
        <dbReference type="ARBA" id="ARBA00007613"/>
    </source>
</evidence>
<comment type="similarity">
    <text evidence="1 2">Belongs to the outer membrane factor (OMF) (TC 1.B.17) family.</text>
</comment>
<dbReference type="InterPro" id="IPR010131">
    <property type="entry name" value="MdtP/NodT-like"/>
</dbReference>
<dbReference type="PROSITE" id="PS51257">
    <property type="entry name" value="PROKAR_LIPOPROTEIN"/>
    <property type="match status" value="1"/>
</dbReference>
<comment type="subcellular location">
    <subcellularLocation>
        <location evidence="2">Cell membrane</location>
        <topology evidence="2">Lipid-anchor</topology>
    </subcellularLocation>
</comment>
<dbReference type="SUPFAM" id="SSF56954">
    <property type="entry name" value="Outer membrane efflux proteins (OEP)"/>
    <property type="match status" value="1"/>
</dbReference>
<keyword evidence="3" id="KW-0175">Coiled coil</keyword>
<feature type="signal peptide" evidence="2">
    <location>
        <begin position="1"/>
        <end position="20"/>
    </location>
</feature>
<keyword evidence="2" id="KW-0564">Palmitate</keyword>
<dbReference type="EMBL" id="FXUI01000015">
    <property type="protein sequence ID" value="SMP80882.1"/>
    <property type="molecule type" value="Genomic_DNA"/>
</dbReference>
<dbReference type="Pfam" id="PF02321">
    <property type="entry name" value="OEP"/>
    <property type="match status" value="2"/>
</dbReference>
<keyword evidence="2" id="KW-1134">Transmembrane beta strand</keyword>
<evidence type="ECO:0000313" key="5">
    <source>
        <dbReference type="Proteomes" id="UP001157910"/>
    </source>
</evidence>
<organism evidence="4 5">
    <name type="scientific">Novosphingobium panipatense</name>
    <dbReference type="NCBI Taxonomy" id="428991"/>
    <lineage>
        <taxon>Bacteria</taxon>
        <taxon>Pseudomonadati</taxon>
        <taxon>Pseudomonadota</taxon>
        <taxon>Alphaproteobacteria</taxon>
        <taxon>Sphingomonadales</taxon>
        <taxon>Sphingomonadaceae</taxon>
        <taxon>Novosphingobium</taxon>
    </lineage>
</organism>
<dbReference type="Proteomes" id="UP001157910">
    <property type="component" value="Unassembled WGS sequence"/>
</dbReference>
<name>A0ABY1QU50_9SPHN</name>
<accession>A0ABY1QU50</accession>
<dbReference type="RefSeq" id="WP_283407019.1">
    <property type="nucleotide sequence ID" value="NZ_FXUI01000015.1"/>
</dbReference>
<keyword evidence="2" id="KW-0449">Lipoprotein</keyword>
<dbReference type="NCBIfam" id="TIGR01845">
    <property type="entry name" value="outer_NodT"/>
    <property type="match status" value="1"/>
</dbReference>
<reference evidence="4 5" key="1">
    <citation type="submission" date="2017-05" db="EMBL/GenBank/DDBJ databases">
        <authorList>
            <person name="Varghese N."/>
            <person name="Submissions S."/>
        </authorList>
    </citation>
    <scope>NUCLEOTIDE SEQUENCE [LARGE SCALE GENOMIC DNA]</scope>
    <source>
        <strain evidence="4 5">SM16</strain>
    </source>
</reference>
<evidence type="ECO:0000256" key="2">
    <source>
        <dbReference type="RuleBase" id="RU362097"/>
    </source>
</evidence>
<feature type="coiled-coil region" evidence="3">
    <location>
        <begin position="227"/>
        <end position="254"/>
    </location>
</feature>
<comment type="caution">
    <text evidence="4">The sequence shown here is derived from an EMBL/GenBank/DDBJ whole genome shotgun (WGS) entry which is preliminary data.</text>
</comment>
<dbReference type="Gene3D" id="2.20.200.10">
    <property type="entry name" value="Outer membrane efflux proteins (OEP)"/>
    <property type="match status" value="1"/>
</dbReference>
<proteinExistence type="inferred from homology"/>
<evidence type="ECO:0000313" key="4">
    <source>
        <dbReference type="EMBL" id="SMP80882.1"/>
    </source>
</evidence>
<feature type="chain" id="PRO_5044992032" evidence="2">
    <location>
        <begin position="21"/>
        <end position="472"/>
    </location>
</feature>
<keyword evidence="2" id="KW-0472">Membrane</keyword>
<keyword evidence="2" id="KW-0732">Signal</keyword>
<protein>
    <submittedName>
        <fullName evidence="4">Outer membrane protein, multidrug efflux system</fullName>
    </submittedName>
</protein>